<proteinExistence type="predicted"/>
<dbReference type="HOGENOM" id="CLU_2309028_0_0_1"/>
<feature type="chain" id="PRO_5010980572" evidence="1">
    <location>
        <begin position="21"/>
        <end position="100"/>
    </location>
</feature>
<dbReference type="KEGG" id="hro:HELRODRAFT_180061"/>
<dbReference type="Proteomes" id="UP000015101">
    <property type="component" value="Unassembled WGS sequence"/>
</dbReference>
<dbReference type="GeneID" id="20207552"/>
<dbReference type="RefSeq" id="XP_009027100.1">
    <property type="nucleotide sequence ID" value="XM_009028852.1"/>
</dbReference>
<dbReference type="AlphaFoldDB" id="T1FFF3"/>
<reference evidence="4" key="1">
    <citation type="submission" date="2012-12" db="EMBL/GenBank/DDBJ databases">
        <authorList>
            <person name="Hellsten U."/>
            <person name="Grimwood J."/>
            <person name="Chapman J.A."/>
            <person name="Shapiro H."/>
            <person name="Aerts A."/>
            <person name="Otillar R.P."/>
            <person name="Terry A.Y."/>
            <person name="Boore J.L."/>
            <person name="Simakov O."/>
            <person name="Marletaz F."/>
            <person name="Cho S.-J."/>
            <person name="Edsinger-Gonzales E."/>
            <person name="Havlak P."/>
            <person name="Kuo D.-H."/>
            <person name="Larsson T."/>
            <person name="Lv J."/>
            <person name="Arendt D."/>
            <person name="Savage R."/>
            <person name="Osoegawa K."/>
            <person name="de Jong P."/>
            <person name="Lindberg D.R."/>
            <person name="Seaver E.C."/>
            <person name="Weisblat D.A."/>
            <person name="Putnam N.H."/>
            <person name="Grigoriev I.V."/>
            <person name="Rokhsar D.S."/>
        </authorList>
    </citation>
    <scope>NUCLEOTIDE SEQUENCE</scope>
</reference>
<keyword evidence="4" id="KW-1185">Reference proteome</keyword>
<name>T1FFF3_HELRO</name>
<dbReference type="EMBL" id="AMQM01007080">
    <property type="status" value="NOT_ANNOTATED_CDS"/>
    <property type="molecule type" value="Genomic_DNA"/>
</dbReference>
<evidence type="ECO:0000256" key="1">
    <source>
        <dbReference type="SAM" id="SignalP"/>
    </source>
</evidence>
<evidence type="ECO:0000313" key="4">
    <source>
        <dbReference type="Proteomes" id="UP000015101"/>
    </source>
</evidence>
<dbReference type="InParanoid" id="T1FFF3"/>
<evidence type="ECO:0000313" key="2">
    <source>
        <dbReference type="EMBL" id="ESN94733.1"/>
    </source>
</evidence>
<dbReference type="EnsemblMetazoa" id="HelroT180061">
    <property type="protein sequence ID" value="HelroP180061"/>
    <property type="gene ID" value="HelroG180061"/>
</dbReference>
<sequence length="100" mass="11237">MFRSLLLIAVLAVFALAVLSDYILVSAESDDHATQGISKRACPPFFVDFGKGLCLPLVPETCLEDLKQQSINVKVEVKERIDKIHQKFSKKMDKKTDELN</sequence>
<reference evidence="3" key="3">
    <citation type="submission" date="2015-06" db="UniProtKB">
        <authorList>
            <consortium name="EnsemblMetazoa"/>
        </authorList>
    </citation>
    <scope>IDENTIFICATION</scope>
</reference>
<evidence type="ECO:0000313" key="3">
    <source>
        <dbReference type="EnsemblMetazoa" id="HelroP180061"/>
    </source>
</evidence>
<feature type="signal peptide" evidence="1">
    <location>
        <begin position="1"/>
        <end position="20"/>
    </location>
</feature>
<gene>
    <name evidence="3" type="primary">20207552</name>
    <name evidence="2" type="ORF">HELRODRAFT_180061</name>
</gene>
<keyword evidence="1" id="KW-0732">Signal</keyword>
<accession>T1FFF3</accession>
<reference evidence="2 4" key="2">
    <citation type="journal article" date="2013" name="Nature">
        <title>Insights into bilaterian evolution from three spiralian genomes.</title>
        <authorList>
            <person name="Simakov O."/>
            <person name="Marletaz F."/>
            <person name="Cho S.J."/>
            <person name="Edsinger-Gonzales E."/>
            <person name="Havlak P."/>
            <person name="Hellsten U."/>
            <person name="Kuo D.H."/>
            <person name="Larsson T."/>
            <person name="Lv J."/>
            <person name="Arendt D."/>
            <person name="Savage R."/>
            <person name="Osoegawa K."/>
            <person name="de Jong P."/>
            <person name="Grimwood J."/>
            <person name="Chapman J.A."/>
            <person name="Shapiro H."/>
            <person name="Aerts A."/>
            <person name="Otillar R.P."/>
            <person name="Terry A.Y."/>
            <person name="Boore J.L."/>
            <person name="Grigoriev I.V."/>
            <person name="Lindberg D.R."/>
            <person name="Seaver E.C."/>
            <person name="Weisblat D.A."/>
            <person name="Putnam N.H."/>
            <person name="Rokhsar D.S."/>
        </authorList>
    </citation>
    <scope>NUCLEOTIDE SEQUENCE</scope>
</reference>
<organism evidence="3 4">
    <name type="scientific">Helobdella robusta</name>
    <name type="common">Californian leech</name>
    <dbReference type="NCBI Taxonomy" id="6412"/>
    <lineage>
        <taxon>Eukaryota</taxon>
        <taxon>Metazoa</taxon>
        <taxon>Spiralia</taxon>
        <taxon>Lophotrochozoa</taxon>
        <taxon>Annelida</taxon>
        <taxon>Clitellata</taxon>
        <taxon>Hirudinea</taxon>
        <taxon>Rhynchobdellida</taxon>
        <taxon>Glossiphoniidae</taxon>
        <taxon>Helobdella</taxon>
    </lineage>
</organism>
<protein>
    <submittedName>
        <fullName evidence="2 3">Uncharacterized protein</fullName>
    </submittedName>
</protein>
<dbReference type="EMBL" id="KB097563">
    <property type="protein sequence ID" value="ESN94733.1"/>
    <property type="molecule type" value="Genomic_DNA"/>
</dbReference>
<dbReference type="CTD" id="20207552"/>